<sequence>MTDAAALRDAPAPRPATDGVVVVMPAYREAKNLAATVEDFLTTLAALGHDHRVIVVDDGSPDTTGAVLDDLVARSGGRVIGVWHERNRGYGAAVRTGIRTALERTSMRWLLLTDSDGQFRAADLDALLTVRRHDRADAVIGYRRERADPLPRRVNGHLWTLAGRLLLGTRSRDVDCAYKLLDRRLLEGLDLVDEAAAIDPELLARIGRGHARVVEHPVEHHPRAHGEPTGASPRVIVRSFLSLARVYAELVRDGHKWRRTRALFTPSDPVLALVTLAAVLLSAGAFVHHLNLGTVLLYNDATAHLLIARRVLDSPTPGLAQLGGVWPPLPHLLALPLVWYDDLYHSGFAGSLISMASYTVTVRYLYLTASTLGRSRAAGLAAAATFALNPNVLYLQSTPMTELPLFACITVAVHHLHEWSRTGRYSRLVAASLATMLATLTRYEGWVLAAALTLVVAYISWRRWKSPAHVEAHTLFFGVVAFSGVVAWIGWSQAIFGDALYWLSGEYAKASLWVSSADENIGSPTRSGTTYAWALAHDLGLPALLAALAGLLVYAWRHRLRPAAVAPYTLLSFLPFFVYALCSGRRPMKVPELQGEFYNVRFALIMALPTALFLGYLVSAAPRRLLRLPARAALATAAVATVLAVPGTATLAEPRNWTSGDTARPAAAWLREHYDHGDLLMEGPHNETIAFRSGVPTGRIVYEGSYRLWEPALRTPAAHVRWIYARTLPGWEDRVWRRLRDDPALTRDYTLLFQDDVQRIYRRKEAP</sequence>
<comment type="caution">
    <text evidence="5">The sequence shown here is derived from an EMBL/GenBank/DDBJ whole genome shotgun (WGS) entry which is preliminary data.</text>
</comment>
<feature type="transmembrane region" description="Helical" evidence="2">
    <location>
        <begin position="539"/>
        <end position="556"/>
    </location>
</feature>
<feature type="transmembrane region" description="Helical" evidence="2">
    <location>
        <begin position="377"/>
        <end position="395"/>
    </location>
</feature>
<keyword evidence="6" id="KW-1185">Reference proteome</keyword>
<protein>
    <submittedName>
        <fullName evidence="5">Glycosyltransferase</fullName>
        <ecNumber evidence="5">2.4.-.-</ecNumber>
    </submittedName>
</protein>
<feature type="transmembrane region" description="Helical" evidence="2">
    <location>
        <begin position="443"/>
        <end position="461"/>
    </location>
</feature>
<dbReference type="Pfam" id="PF13231">
    <property type="entry name" value="PMT_2"/>
    <property type="match status" value="1"/>
</dbReference>
<comment type="similarity">
    <text evidence="1">Belongs to the glycosyltransferase 2 family.</text>
</comment>
<dbReference type="InterPro" id="IPR038731">
    <property type="entry name" value="RgtA/B/C-like"/>
</dbReference>
<feature type="domain" description="Glycosyltransferase 2-like" evidence="3">
    <location>
        <begin position="22"/>
        <end position="186"/>
    </location>
</feature>
<dbReference type="Proteomes" id="UP001596972">
    <property type="component" value="Unassembled WGS sequence"/>
</dbReference>
<feature type="transmembrane region" description="Helical" evidence="2">
    <location>
        <begin position="270"/>
        <end position="290"/>
    </location>
</feature>
<keyword evidence="5" id="KW-0328">Glycosyltransferase</keyword>
<feature type="transmembrane region" description="Helical" evidence="2">
    <location>
        <begin position="343"/>
        <end position="365"/>
    </location>
</feature>
<dbReference type="InterPro" id="IPR029044">
    <property type="entry name" value="Nucleotide-diphossugar_trans"/>
</dbReference>
<evidence type="ECO:0000313" key="6">
    <source>
        <dbReference type="Proteomes" id="UP001596972"/>
    </source>
</evidence>
<evidence type="ECO:0000313" key="5">
    <source>
        <dbReference type="EMBL" id="MFD0904571.1"/>
    </source>
</evidence>
<dbReference type="InterPro" id="IPR001173">
    <property type="entry name" value="Glyco_trans_2-like"/>
</dbReference>
<keyword evidence="2" id="KW-1133">Transmembrane helix</keyword>
<evidence type="ECO:0000259" key="4">
    <source>
        <dbReference type="Pfam" id="PF13231"/>
    </source>
</evidence>
<dbReference type="Gene3D" id="3.90.550.10">
    <property type="entry name" value="Spore Coat Polysaccharide Biosynthesis Protein SpsA, Chain A"/>
    <property type="match status" value="1"/>
</dbReference>
<name>A0ABW3EWF4_9ACTN</name>
<organism evidence="5 6">
    <name type="scientific">Actinomadura sediminis</name>
    <dbReference type="NCBI Taxonomy" id="1038904"/>
    <lineage>
        <taxon>Bacteria</taxon>
        <taxon>Bacillati</taxon>
        <taxon>Actinomycetota</taxon>
        <taxon>Actinomycetes</taxon>
        <taxon>Streptosporangiales</taxon>
        <taxon>Thermomonosporaceae</taxon>
        <taxon>Actinomadura</taxon>
    </lineage>
</organism>
<feature type="transmembrane region" description="Helical" evidence="2">
    <location>
        <begin position="473"/>
        <end position="491"/>
    </location>
</feature>
<dbReference type="RefSeq" id="WP_378304568.1">
    <property type="nucleotide sequence ID" value="NZ_JBHTJA010000090.1"/>
</dbReference>
<keyword evidence="2" id="KW-0472">Membrane</keyword>
<dbReference type="PANTHER" id="PTHR48090">
    <property type="entry name" value="UNDECAPRENYL-PHOSPHATE 4-DEOXY-4-FORMAMIDO-L-ARABINOSE TRANSFERASE-RELATED"/>
    <property type="match status" value="1"/>
</dbReference>
<dbReference type="SUPFAM" id="SSF53448">
    <property type="entry name" value="Nucleotide-diphospho-sugar transferases"/>
    <property type="match status" value="1"/>
</dbReference>
<feature type="transmembrane region" description="Helical" evidence="2">
    <location>
        <begin position="601"/>
        <end position="620"/>
    </location>
</feature>
<dbReference type="GO" id="GO:0016757">
    <property type="term" value="F:glycosyltransferase activity"/>
    <property type="evidence" value="ECO:0007669"/>
    <property type="project" value="UniProtKB-KW"/>
</dbReference>
<dbReference type="InterPro" id="IPR050256">
    <property type="entry name" value="Glycosyltransferase_2"/>
</dbReference>
<feature type="domain" description="Glycosyltransferase RgtA/B/C/D-like" evidence="4">
    <location>
        <begin position="346"/>
        <end position="488"/>
    </location>
</feature>
<evidence type="ECO:0000256" key="1">
    <source>
        <dbReference type="ARBA" id="ARBA00006739"/>
    </source>
</evidence>
<dbReference type="EC" id="2.4.-.-" evidence="5"/>
<feature type="transmembrane region" description="Helical" evidence="2">
    <location>
        <begin position="563"/>
        <end position="581"/>
    </location>
</feature>
<evidence type="ECO:0000259" key="3">
    <source>
        <dbReference type="Pfam" id="PF00535"/>
    </source>
</evidence>
<proteinExistence type="inferred from homology"/>
<evidence type="ECO:0000256" key="2">
    <source>
        <dbReference type="SAM" id="Phobius"/>
    </source>
</evidence>
<gene>
    <name evidence="5" type="ORF">ACFQ11_29595</name>
</gene>
<keyword evidence="2" id="KW-0812">Transmembrane</keyword>
<accession>A0ABW3EWF4</accession>
<dbReference type="EMBL" id="JBHTJA010000090">
    <property type="protein sequence ID" value="MFD0904571.1"/>
    <property type="molecule type" value="Genomic_DNA"/>
</dbReference>
<dbReference type="CDD" id="cd04179">
    <property type="entry name" value="DPM_DPG-synthase_like"/>
    <property type="match status" value="1"/>
</dbReference>
<keyword evidence="5" id="KW-0808">Transferase</keyword>
<reference evidence="6" key="1">
    <citation type="journal article" date="2019" name="Int. J. Syst. Evol. Microbiol.">
        <title>The Global Catalogue of Microorganisms (GCM) 10K type strain sequencing project: providing services to taxonomists for standard genome sequencing and annotation.</title>
        <authorList>
            <consortium name="The Broad Institute Genomics Platform"/>
            <consortium name="The Broad Institute Genome Sequencing Center for Infectious Disease"/>
            <person name="Wu L."/>
            <person name="Ma J."/>
        </authorList>
    </citation>
    <scope>NUCLEOTIDE SEQUENCE [LARGE SCALE GENOMIC DNA]</scope>
    <source>
        <strain evidence="6">JCM 31202</strain>
    </source>
</reference>
<dbReference type="Pfam" id="PF00535">
    <property type="entry name" value="Glycos_transf_2"/>
    <property type="match status" value="1"/>
</dbReference>